<feature type="domain" description="HAMP" evidence="9">
    <location>
        <begin position="328"/>
        <end position="374"/>
    </location>
</feature>
<keyword evidence="6" id="KW-0812">Transmembrane</keyword>
<dbReference type="SUPFAM" id="SSF55785">
    <property type="entry name" value="PYP-like sensor domain (PAS domain)"/>
    <property type="match status" value="1"/>
</dbReference>
<proteinExistence type="inferred from homology"/>
<evidence type="ECO:0000256" key="6">
    <source>
        <dbReference type="SAM" id="Phobius"/>
    </source>
</evidence>
<gene>
    <name evidence="11" type="ORF">dnm_032780</name>
</gene>
<dbReference type="PROSITE" id="PS50111">
    <property type="entry name" value="CHEMOTAXIS_TRANSDUC_2"/>
    <property type="match status" value="1"/>
</dbReference>
<dbReference type="Pfam" id="PF00672">
    <property type="entry name" value="HAMP"/>
    <property type="match status" value="1"/>
</dbReference>
<dbReference type="Gene3D" id="1.20.120.1530">
    <property type="match status" value="5"/>
</dbReference>
<keyword evidence="6" id="KW-1133">Transmembrane helix</keyword>
<dbReference type="GO" id="GO:0004888">
    <property type="term" value="F:transmembrane signaling receptor activity"/>
    <property type="evidence" value="ECO:0007669"/>
    <property type="project" value="InterPro"/>
</dbReference>
<dbReference type="InterPro" id="IPR032255">
    <property type="entry name" value="HBM"/>
</dbReference>
<dbReference type="CDD" id="cd11386">
    <property type="entry name" value="MCP_signal"/>
    <property type="match status" value="1"/>
</dbReference>
<evidence type="ECO:0000256" key="2">
    <source>
        <dbReference type="ARBA" id="ARBA00029447"/>
    </source>
</evidence>
<name>A0A975BKT5_9BACT</name>
<evidence type="ECO:0000259" key="9">
    <source>
        <dbReference type="PROSITE" id="PS50885"/>
    </source>
</evidence>
<dbReference type="Gene3D" id="1.10.287.950">
    <property type="entry name" value="Methyl-accepting chemotaxis protein"/>
    <property type="match status" value="1"/>
</dbReference>
<dbReference type="GO" id="GO:0007165">
    <property type="term" value="P:signal transduction"/>
    <property type="evidence" value="ECO:0007669"/>
    <property type="project" value="UniProtKB-KW"/>
</dbReference>
<dbReference type="CDD" id="cd00130">
    <property type="entry name" value="PAS"/>
    <property type="match status" value="1"/>
</dbReference>
<feature type="compositionally biased region" description="Polar residues" evidence="5">
    <location>
        <begin position="1361"/>
        <end position="1371"/>
    </location>
</feature>
<dbReference type="InterPro" id="IPR035965">
    <property type="entry name" value="PAS-like_dom_sf"/>
</dbReference>
<keyword evidence="3" id="KW-0807">Transducer</keyword>
<dbReference type="GO" id="GO:0005886">
    <property type="term" value="C:plasma membrane"/>
    <property type="evidence" value="ECO:0007669"/>
    <property type="project" value="TreeGrafter"/>
</dbReference>
<dbReference type="Pfam" id="PF18947">
    <property type="entry name" value="HAMP_2"/>
    <property type="match status" value="4"/>
</dbReference>
<feature type="region of interest" description="Disordered" evidence="5">
    <location>
        <begin position="1356"/>
        <end position="1399"/>
    </location>
</feature>
<dbReference type="InterPro" id="IPR004089">
    <property type="entry name" value="MCPsignal_dom"/>
</dbReference>
<evidence type="ECO:0000256" key="5">
    <source>
        <dbReference type="SAM" id="MobiDB-lite"/>
    </source>
</evidence>
<protein>
    <submittedName>
        <fullName evidence="11">PAS and HAMP domains-containing protein</fullName>
    </submittedName>
</protein>
<dbReference type="InterPro" id="IPR013656">
    <property type="entry name" value="PAS_4"/>
</dbReference>
<dbReference type="PANTHER" id="PTHR43531">
    <property type="entry name" value="PROTEIN ICFG"/>
    <property type="match status" value="1"/>
</dbReference>
<dbReference type="PROSITE" id="PS50885">
    <property type="entry name" value="HAMP"/>
    <property type="match status" value="1"/>
</dbReference>
<evidence type="ECO:0000259" key="10">
    <source>
        <dbReference type="PROSITE" id="PS51753"/>
    </source>
</evidence>
<dbReference type="KEGG" id="dmm:dnm_032780"/>
<keyword evidence="6" id="KW-0472">Membrane</keyword>
<feature type="coiled-coil region" evidence="4">
    <location>
        <begin position="615"/>
        <end position="642"/>
    </location>
</feature>
<dbReference type="SUPFAM" id="SSF158472">
    <property type="entry name" value="HAMP domain-like"/>
    <property type="match status" value="1"/>
</dbReference>
<dbReference type="PROSITE" id="PS51753">
    <property type="entry name" value="HBM"/>
    <property type="match status" value="1"/>
</dbReference>
<dbReference type="CDD" id="cd06225">
    <property type="entry name" value="HAMP"/>
    <property type="match status" value="1"/>
</dbReference>
<keyword evidence="1" id="KW-0145">Chemotaxis</keyword>
<comment type="similarity">
    <text evidence="2">Belongs to the methyl-accepting chemotaxis (MCP) protein family.</text>
</comment>
<keyword evidence="12" id="KW-1185">Reference proteome</keyword>
<dbReference type="SMART" id="SM00283">
    <property type="entry name" value="MA"/>
    <property type="match status" value="1"/>
</dbReference>
<dbReference type="InterPro" id="IPR000014">
    <property type="entry name" value="PAS"/>
</dbReference>
<dbReference type="SMART" id="SM01358">
    <property type="entry name" value="HBM"/>
    <property type="match status" value="1"/>
</dbReference>
<dbReference type="InterPro" id="IPR003660">
    <property type="entry name" value="HAMP_dom"/>
</dbReference>
<sequence length="1426" mass="156441">MLKKFKNLSLVKKIVFGFSGILMLLFTVGLIAYNALNKASDGFINYREMARDTALIGNLQVNMLMTRFQAKNYILSGSENSLKEYEAYYSNMENVLEKANKEIQAPERVAKISAVNIAYTTYHSAFQKIIQLKNERNKNVNEILNVRGPLMERTLTEIMISASEDGDVNISYHTGLAIKHLLLGRLYMAKFLDTNDPKTAERVHAEFARMEEQLSILDKEIEKSEWRKKLDTVARAKDDYTRSFGDLSKIINDRNKIITETLDRIGPNITQTIDEVRLSIKAVQDELGPGLVASDNKSITLISVIAVIALSAGIVLAMLIVIPVKKGIARAMEVTKAVAEGDLGIDIQINTKDEIGNLLGNMKNMVEILGHRAGIVEQIANGTLDEKINILSDKDIFGQSLILMIQRLHEIIGEIRSVTDGVQEGRLDIRANIESFTGGWHELIAGVNNLTDAFVAPINLTAKYIERISKGDIPEKISDEYKGDFNDIKNNLNQCIDAVSEQATAAQRIADGDLSVQINIRSENDVLAKSMRNVKDILLLLQQELIRLTRTSKQGELSVRGNPAQFRGAYADVVSGINEMLDAILLPITEGNRVLAHISEGKIDEVITETYKGDHEKMKQAVNNVAAVLQGLQQELVRLTQASKQGELSVRGNPAQFRGAYADVVSGINEMLDAILLPITEGNRVLRLIRGGNLREKVEIDCKGDHEEMKKAVNGVHEWLTELIGYVTKIANGDMTAAMAKASEDDQIHEWLMLMKDNIQSLVTEADMLAKNAVEGRLTIRAEAEKHRGEYAKIIEGVNRIIDSLMGHLDAMPAPSFIIDREFNILYINNAGAKLVGVAQDMLIGSKCYNHFRTSDCRTEKCATGRCMEQNCEISSETQSYAGDRCIDISYTGVPIKNAENKIIGGLEIIMDQTAIKQAARLAQKQADYQKTEVGKLIANLSKLASGDLNIDIEEAATDEDTRVIGENFKKIGQALKETVIAVGNLVNDTNMLAQAATEGKLDTRADISRHKGDFSKVVEGVNNTLDALTAPMKVAADYVDRISSGDIPNKITEEYKGDFNEIKKNLNLLIHVTNEVTDIAGEIAKGNLRVTVGKRSEQDELMAAMQKMVRDLTEIAINVQKAAGEVASGSQEISAGAQTISQGAAEQSSSVEEISGSMEEINSTVSQTADNTKETAVIAEKSAADASEGGKAVAETVRAMKTIAEKISIIEEIARQTDLLALNAAIEAARAGEHGRGFAVVAAEVRKLSVRSQTAAQEIGELSGVSVEIAEKAGRLIGDIVPSIRKTSELIREINASSTEQATGIEQITKAIIQLDQIIGQNASATEEMASISEELSGQAHRLREMAAFFKTEDRKTQHFSRNQSSQISQPVAKRGRETSSHKAMARDRITANSVTNGYADYKKKRGKSLDLDIDKSDDSEFEAY</sequence>
<feature type="transmembrane region" description="Helical" evidence="6">
    <location>
        <begin position="14"/>
        <end position="36"/>
    </location>
</feature>
<feature type="compositionally biased region" description="Basic and acidic residues" evidence="5">
    <location>
        <begin position="1376"/>
        <end position="1391"/>
    </location>
</feature>
<dbReference type="InterPro" id="IPR051310">
    <property type="entry name" value="MCP_chemotaxis"/>
</dbReference>
<dbReference type="Gene3D" id="3.30.450.20">
    <property type="entry name" value="PAS domain"/>
    <property type="match status" value="1"/>
</dbReference>
<feature type="domain" description="HBM" evidence="10">
    <location>
        <begin position="48"/>
        <end position="288"/>
    </location>
</feature>
<evidence type="ECO:0000259" key="8">
    <source>
        <dbReference type="PROSITE" id="PS50112"/>
    </source>
</evidence>
<dbReference type="InterPro" id="IPR004090">
    <property type="entry name" value="Chemotax_Me-accpt_rcpt"/>
</dbReference>
<evidence type="ECO:0000256" key="4">
    <source>
        <dbReference type="SAM" id="Coils"/>
    </source>
</evidence>
<feature type="transmembrane region" description="Helical" evidence="6">
    <location>
        <begin position="299"/>
        <end position="322"/>
    </location>
</feature>
<dbReference type="SUPFAM" id="SSF58104">
    <property type="entry name" value="Methyl-accepting chemotaxis protein (MCP) signaling domain"/>
    <property type="match status" value="1"/>
</dbReference>
<dbReference type="Pfam" id="PF08448">
    <property type="entry name" value="PAS_4"/>
    <property type="match status" value="1"/>
</dbReference>
<evidence type="ECO:0000259" key="7">
    <source>
        <dbReference type="PROSITE" id="PS50111"/>
    </source>
</evidence>
<dbReference type="GO" id="GO:0006935">
    <property type="term" value="P:chemotaxis"/>
    <property type="evidence" value="ECO:0007669"/>
    <property type="project" value="UniProtKB-KW"/>
</dbReference>
<dbReference type="NCBIfam" id="TIGR00229">
    <property type="entry name" value="sensory_box"/>
    <property type="match status" value="1"/>
</dbReference>
<evidence type="ECO:0000313" key="12">
    <source>
        <dbReference type="Proteomes" id="UP000663722"/>
    </source>
</evidence>
<dbReference type="EMBL" id="CP061800">
    <property type="protein sequence ID" value="QTA87248.1"/>
    <property type="molecule type" value="Genomic_DNA"/>
</dbReference>
<feature type="domain" description="Methyl-accepting transducer" evidence="7">
    <location>
        <begin position="1123"/>
        <end position="1338"/>
    </location>
</feature>
<feature type="coiled-coil region" evidence="4">
    <location>
        <begin position="200"/>
        <end position="227"/>
    </location>
</feature>
<dbReference type="PROSITE" id="PS50112">
    <property type="entry name" value="PAS"/>
    <property type="match status" value="1"/>
</dbReference>
<dbReference type="Pfam" id="PF00015">
    <property type="entry name" value="MCPsignal"/>
    <property type="match status" value="1"/>
</dbReference>
<dbReference type="PRINTS" id="PR00260">
    <property type="entry name" value="CHEMTRNSDUCR"/>
</dbReference>
<organism evidence="11 12">
    <name type="scientific">Desulfonema magnum</name>
    <dbReference type="NCBI Taxonomy" id="45655"/>
    <lineage>
        <taxon>Bacteria</taxon>
        <taxon>Pseudomonadati</taxon>
        <taxon>Thermodesulfobacteriota</taxon>
        <taxon>Desulfobacteria</taxon>
        <taxon>Desulfobacterales</taxon>
        <taxon>Desulfococcaceae</taxon>
        <taxon>Desulfonema</taxon>
    </lineage>
</organism>
<dbReference type="Proteomes" id="UP000663722">
    <property type="component" value="Chromosome"/>
</dbReference>
<evidence type="ECO:0000256" key="1">
    <source>
        <dbReference type="ARBA" id="ARBA00022500"/>
    </source>
</evidence>
<keyword evidence="4" id="KW-0175">Coiled coil</keyword>
<dbReference type="SMART" id="SM00091">
    <property type="entry name" value="PAS"/>
    <property type="match status" value="1"/>
</dbReference>
<reference evidence="11" key="1">
    <citation type="journal article" date="2021" name="Microb. Physiol.">
        <title>Proteogenomic Insights into the Physiology of Marine, Sulfate-Reducing, Filamentous Desulfonema limicola and Desulfonema magnum.</title>
        <authorList>
            <person name="Schnaars V."/>
            <person name="Wohlbrand L."/>
            <person name="Scheve S."/>
            <person name="Hinrichs C."/>
            <person name="Reinhardt R."/>
            <person name="Rabus R."/>
        </authorList>
    </citation>
    <scope>NUCLEOTIDE SEQUENCE</scope>
    <source>
        <strain evidence="11">4be13</strain>
    </source>
</reference>
<dbReference type="Gene3D" id="6.10.340.10">
    <property type="match status" value="1"/>
</dbReference>
<dbReference type="SMART" id="SM00304">
    <property type="entry name" value="HAMP"/>
    <property type="match status" value="6"/>
</dbReference>
<evidence type="ECO:0000313" key="11">
    <source>
        <dbReference type="EMBL" id="QTA87248.1"/>
    </source>
</evidence>
<evidence type="ECO:0000256" key="3">
    <source>
        <dbReference type="PROSITE-ProRule" id="PRU00284"/>
    </source>
</evidence>
<dbReference type="PANTHER" id="PTHR43531:SF11">
    <property type="entry name" value="METHYL-ACCEPTING CHEMOTAXIS PROTEIN 3"/>
    <property type="match status" value="1"/>
</dbReference>
<dbReference type="RefSeq" id="WP_207682531.1">
    <property type="nucleotide sequence ID" value="NZ_CP061800.1"/>
</dbReference>
<feature type="domain" description="PAS" evidence="8">
    <location>
        <begin position="809"/>
        <end position="845"/>
    </location>
</feature>
<accession>A0A975BKT5</accession>